<dbReference type="RefSeq" id="WP_058507029.1">
    <property type="nucleotide sequence ID" value="NZ_CAAAIK010000006.1"/>
</dbReference>
<evidence type="ECO:0000313" key="1">
    <source>
        <dbReference type="EMBL" id="KTD52097.1"/>
    </source>
</evidence>
<reference evidence="1 2" key="1">
    <citation type="submission" date="2015-11" db="EMBL/GenBank/DDBJ databases">
        <title>Genomic analysis of 38 Legionella species identifies large and diverse effector repertoires.</title>
        <authorList>
            <person name="Burstein D."/>
            <person name="Amaro F."/>
            <person name="Zusman T."/>
            <person name="Lifshitz Z."/>
            <person name="Cohen O."/>
            <person name="Gilbert J.A."/>
            <person name="Pupko T."/>
            <person name="Shuman H.A."/>
            <person name="Segal G."/>
        </authorList>
    </citation>
    <scope>NUCLEOTIDE SEQUENCE [LARGE SCALE GENOMIC DNA]</scope>
    <source>
        <strain evidence="1 2">CDC#1442-AUS-E</strain>
    </source>
</reference>
<dbReference type="PATRIC" id="fig|45073.5.peg.993"/>
<gene>
    <name evidence="1" type="ORF">Lqui_0941</name>
</gene>
<dbReference type="AlphaFoldDB" id="A0A0W0Y521"/>
<evidence type="ECO:0000313" key="2">
    <source>
        <dbReference type="Proteomes" id="UP000054618"/>
    </source>
</evidence>
<sequence length="317" mass="35318">MKLEDAEKMDLMKQLQAIRVLAGNTADEQLSAQQAGIMNQGGHYTAAVNDLAKAQARVQDSTKKTGHSFLSSNSSTLSDVFNLIKDGINGKMNDYLQELLSNAEIMAAVKNKDAKDPNSRKVLEINVTIASTMIDKYAGLLEILLNKKSLSSPQQQLIKDANQSISHAAERLRRVNFMRAFNSLDDYATVYMAQHHKSSCLSNWFSSSPSRAYNNLIHWFEDLTREPLSAKELMGAIYTIRKQIGQLKNEEERAAIRDGLDEMLKENACPAFSIEASQGELKEYIDSFGRRIAELGLQWPAPFAAETLPVLQQVMTA</sequence>
<dbReference type="EMBL" id="LNYS01000006">
    <property type="protein sequence ID" value="KTD52097.1"/>
    <property type="molecule type" value="Genomic_DNA"/>
</dbReference>
<keyword evidence="2" id="KW-1185">Reference proteome</keyword>
<dbReference type="Proteomes" id="UP000054618">
    <property type="component" value="Unassembled WGS sequence"/>
</dbReference>
<organism evidence="1 2">
    <name type="scientific">Legionella quinlivanii</name>
    <dbReference type="NCBI Taxonomy" id="45073"/>
    <lineage>
        <taxon>Bacteria</taxon>
        <taxon>Pseudomonadati</taxon>
        <taxon>Pseudomonadota</taxon>
        <taxon>Gammaproteobacteria</taxon>
        <taxon>Legionellales</taxon>
        <taxon>Legionellaceae</taxon>
        <taxon>Legionella</taxon>
    </lineage>
</organism>
<protein>
    <submittedName>
        <fullName evidence="1">Uncharacterized protein</fullName>
    </submittedName>
</protein>
<accession>A0A0W0Y521</accession>
<name>A0A0W0Y521_9GAMM</name>
<proteinExistence type="predicted"/>
<dbReference type="STRING" id="45073.Lqui_0941"/>
<comment type="caution">
    <text evidence="1">The sequence shown here is derived from an EMBL/GenBank/DDBJ whole genome shotgun (WGS) entry which is preliminary data.</text>
</comment>
<dbReference type="OrthoDB" id="5648953at2"/>